<dbReference type="OrthoDB" id="9790442at2"/>
<keyword evidence="5" id="KW-0804">Transcription</keyword>
<dbReference type="FunFam" id="1.10.10.10:FF:000005">
    <property type="entry name" value="Two-component system response regulator"/>
    <property type="match status" value="1"/>
</dbReference>
<feature type="DNA-binding region" description="OmpR/PhoB-type" evidence="7">
    <location>
        <begin position="130"/>
        <end position="228"/>
    </location>
</feature>
<gene>
    <name evidence="10" type="ORF">E0W69_015745</name>
</gene>
<dbReference type="Proteomes" id="UP000292424">
    <property type="component" value="Chromosome"/>
</dbReference>
<dbReference type="InterPro" id="IPR036388">
    <property type="entry name" value="WH-like_DNA-bd_sf"/>
</dbReference>
<feature type="modified residue" description="4-aspartylphosphate" evidence="6">
    <location>
        <position position="54"/>
    </location>
</feature>
<dbReference type="SMART" id="SM00862">
    <property type="entry name" value="Trans_reg_C"/>
    <property type="match status" value="1"/>
</dbReference>
<dbReference type="Pfam" id="PF00486">
    <property type="entry name" value="Trans_reg_C"/>
    <property type="match status" value="1"/>
</dbReference>
<evidence type="ECO:0000259" key="8">
    <source>
        <dbReference type="PROSITE" id="PS50110"/>
    </source>
</evidence>
<dbReference type="GO" id="GO:0006355">
    <property type="term" value="P:regulation of DNA-templated transcription"/>
    <property type="evidence" value="ECO:0007669"/>
    <property type="project" value="InterPro"/>
</dbReference>
<dbReference type="Pfam" id="PF00072">
    <property type="entry name" value="Response_reg"/>
    <property type="match status" value="1"/>
</dbReference>
<dbReference type="SUPFAM" id="SSF52172">
    <property type="entry name" value="CheY-like"/>
    <property type="match status" value="1"/>
</dbReference>
<dbReference type="PANTHER" id="PTHR48111:SF22">
    <property type="entry name" value="REGULATOR OF RPOS"/>
    <property type="match status" value="1"/>
</dbReference>
<name>A0A5P2G4C6_9BACT</name>
<dbReference type="PROSITE" id="PS50110">
    <property type="entry name" value="RESPONSE_REGULATORY"/>
    <property type="match status" value="1"/>
</dbReference>
<evidence type="ECO:0000256" key="6">
    <source>
        <dbReference type="PROSITE-ProRule" id="PRU00169"/>
    </source>
</evidence>
<accession>A0A5P2G4C6</accession>
<dbReference type="SMART" id="SM00448">
    <property type="entry name" value="REC"/>
    <property type="match status" value="1"/>
</dbReference>
<dbReference type="GO" id="GO:0005829">
    <property type="term" value="C:cytosol"/>
    <property type="evidence" value="ECO:0007669"/>
    <property type="project" value="TreeGrafter"/>
</dbReference>
<dbReference type="InterPro" id="IPR039420">
    <property type="entry name" value="WalR-like"/>
</dbReference>
<keyword evidence="3" id="KW-0805">Transcription regulation</keyword>
<evidence type="ECO:0000313" key="10">
    <source>
        <dbReference type="EMBL" id="QES90047.1"/>
    </source>
</evidence>
<dbReference type="CDD" id="cd19935">
    <property type="entry name" value="REC_OmpR_CusR-like"/>
    <property type="match status" value="1"/>
</dbReference>
<keyword evidence="11" id="KW-1185">Reference proteome</keyword>
<evidence type="ECO:0000256" key="5">
    <source>
        <dbReference type="ARBA" id="ARBA00023163"/>
    </source>
</evidence>
<feature type="domain" description="OmpR/PhoB-type" evidence="9">
    <location>
        <begin position="130"/>
        <end position="228"/>
    </location>
</feature>
<dbReference type="GO" id="GO:0032993">
    <property type="term" value="C:protein-DNA complex"/>
    <property type="evidence" value="ECO:0007669"/>
    <property type="project" value="TreeGrafter"/>
</dbReference>
<dbReference type="InterPro" id="IPR001789">
    <property type="entry name" value="Sig_transdc_resp-reg_receiver"/>
</dbReference>
<dbReference type="EMBL" id="CP044016">
    <property type="protein sequence ID" value="QES90047.1"/>
    <property type="molecule type" value="Genomic_DNA"/>
</dbReference>
<dbReference type="Gene3D" id="1.10.10.10">
    <property type="entry name" value="Winged helix-like DNA-binding domain superfamily/Winged helix DNA-binding domain"/>
    <property type="match status" value="1"/>
</dbReference>
<dbReference type="GO" id="GO:0000156">
    <property type="term" value="F:phosphorelay response regulator activity"/>
    <property type="evidence" value="ECO:0007669"/>
    <property type="project" value="TreeGrafter"/>
</dbReference>
<dbReference type="SUPFAM" id="SSF46894">
    <property type="entry name" value="C-terminal effector domain of the bipartite response regulators"/>
    <property type="match status" value="1"/>
</dbReference>
<dbReference type="KEGG" id="arac:E0W69_015745"/>
<dbReference type="Gene3D" id="3.40.50.2300">
    <property type="match status" value="1"/>
</dbReference>
<organism evidence="10 11">
    <name type="scientific">Rhizosphaericola mali</name>
    <dbReference type="NCBI Taxonomy" id="2545455"/>
    <lineage>
        <taxon>Bacteria</taxon>
        <taxon>Pseudomonadati</taxon>
        <taxon>Bacteroidota</taxon>
        <taxon>Chitinophagia</taxon>
        <taxon>Chitinophagales</taxon>
        <taxon>Chitinophagaceae</taxon>
        <taxon>Rhizosphaericola</taxon>
    </lineage>
</organism>
<evidence type="ECO:0000313" key="11">
    <source>
        <dbReference type="Proteomes" id="UP000292424"/>
    </source>
</evidence>
<feature type="domain" description="Response regulatory" evidence="8">
    <location>
        <begin position="5"/>
        <end position="119"/>
    </location>
</feature>
<evidence type="ECO:0000256" key="4">
    <source>
        <dbReference type="ARBA" id="ARBA00023125"/>
    </source>
</evidence>
<evidence type="ECO:0000256" key="1">
    <source>
        <dbReference type="ARBA" id="ARBA00022553"/>
    </source>
</evidence>
<evidence type="ECO:0000256" key="2">
    <source>
        <dbReference type="ARBA" id="ARBA00023012"/>
    </source>
</evidence>
<keyword evidence="4 7" id="KW-0238">DNA-binding</keyword>
<dbReference type="FunFam" id="3.40.50.2300:FF:000001">
    <property type="entry name" value="DNA-binding response regulator PhoB"/>
    <property type="match status" value="1"/>
</dbReference>
<dbReference type="InterPro" id="IPR001867">
    <property type="entry name" value="OmpR/PhoB-type_DNA-bd"/>
</dbReference>
<dbReference type="PROSITE" id="PS51755">
    <property type="entry name" value="OMPR_PHOB"/>
    <property type="match status" value="1"/>
</dbReference>
<evidence type="ECO:0000259" key="9">
    <source>
        <dbReference type="PROSITE" id="PS51755"/>
    </source>
</evidence>
<evidence type="ECO:0000256" key="3">
    <source>
        <dbReference type="ARBA" id="ARBA00023015"/>
    </source>
</evidence>
<dbReference type="RefSeq" id="WP_131331994.1">
    <property type="nucleotide sequence ID" value="NZ_CP044016.1"/>
</dbReference>
<dbReference type="InterPro" id="IPR016032">
    <property type="entry name" value="Sig_transdc_resp-reg_C-effctor"/>
</dbReference>
<protein>
    <submittedName>
        <fullName evidence="10">Response regulator transcription factor</fullName>
    </submittedName>
</protein>
<keyword evidence="1 6" id="KW-0597">Phosphoprotein</keyword>
<dbReference type="Gene3D" id="6.10.250.690">
    <property type="match status" value="1"/>
</dbReference>
<proteinExistence type="predicted"/>
<dbReference type="InterPro" id="IPR011006">
    <property type="entry name" value="CheY-like_superfamily"/>
</dbReference>
<sequence length="232" mass="26743">MNGKKILIVEDELHLASLVSKVLLEEGFAVDIAYNGLQAYAQIQNGNYDLVLLDRMLPEMTGLDLCQKLRKEKNFIKILMLTALDSPEDIVQGLDIGADDYLTKPFSIKVLSARIRNLLRRDSKNDEETIKELREGTLLMDRYSKNVSRAEMSILLTPTEYKLLEYMLLNKHKVLSRMELLEHVWGIDFDMGTNVVDVYMNYLRKKVDKGFEPKIIQTIIGMGYMLKADYEN</sequence>
<dbReference type="PANTHER" id="PTHR48111">
    <property type="entry name" value="REGULATOR OF RPOS"/>
    <property type="match status" value="1"/>
</dbReference>
<keyword evidence="2" id="KW-0902">Two-component regulatory system</keyword>
<dbReference type="GO" id="GO:0000976">
    <property type="term" value="F:transcription cis-regulatory region binding"/>
    <property type="evidence" value="ECO:0007669"/>
    <property type="project" value="TreeGrafter"/>
</dbReference>
<dbReference type="AlphaFoldDB" id="A0A5P2G4C6"/>
<reference evidence="10 11" key="1">
    <citation type="submission" date="2019-09" db="EMBL/GenBank/DDBJ databases">
        <title>Complete genome sequence of Arachidicoccus sp. B3-10 isolated from apple orchard soil.</title>
        <authorList>
            <person name="Kim H.S."/>
            <person name="Han K.-I."/>
            <person name="Suh M.K."/>
            <person name="Lee K.C."/>
            <person name="Eom M.K."/>
            <person name="Kim J.-S."/>
            <person name="Kang S.W."/>
            <person name="Sin Y."/>
            <person name="Lee J.-S."/>
        </authorList>
    </citation>
    <scope>NUCLEOTIDE SEQUENCE [LARGE SCALE GENOMIC DNA]</scope>
    <source>
        <strain evidence="10 11">B3-10</strain>
    </source>
</reference>
<dbReference type="CDD" id="cd00383">
    <property type="entry name" value="trans_reg_C"/>
    <property type="match status" value="1"/>
</dbReference>
<evidence type="ECO:0000256" key="7">
    <source>
        <dbReference type="PROSITE-ProRule" id="PRU01091"/>
    </source>
</evidence>